<gene>
    <name evidence="2" type="ORF">BDK51DRAFT_40798</name>
</gene>
<name>A0A4P9W8R9_9FUNG</name>
<evidence type="ECO:0000313" key="2">
    <source>
        <dbReference type="EMBL" id="RKO88929.1"/>
    </source>
</evidence>
<evidence type="ECO:0000256" key="1">
    <source>
        <dbReference type="SAM" id="SignalP"/>
    </source>
</evidence>
<feature type="chain" id="PRO_5020788948" evidence="1">
    <location>
        <begin position="22"/>
        <end position="122"/>
    </location>
</feature>
<proteinExistence type="predicted"/>
<evidence type="ECO:0000313" key="3">
    <source>
        <dbReference type="Proteomes" id="UP000269721"/>
    </source>
</evidence>
<feature type="signal peptide" evidence="1">
    <location>
        <begin position="1"/>
        <end position="21"/>
    </location>
</feature>
<sequence length="122" mass="13227">MVFKLAVAALSALCLAGTAIAAPMYGDYNSYGYDSGRPEYDSYGHKGYVVDLGVRAEGTASGYDSYGKGYDSYGKGYDSYGKGYGHDSYGKGYGYDRDFYDKGYDSYGKGYGYDSYGKGYDS</sequence>
<dbReference type="AlphaFoldDB" id="A0A4P9W8R9"/>
<accession>A0A4P9W8R9</accession>
<keyword evidence="3" id="KW-1185">Reference proteome</keyword>
<dbReference type="Proteomes" id="UP000269721">
    <property type="component" value="Unassembled WGS sequence"/>
</dbReference>
<protein>
    <submittedName>
        <fullName evidence="2">Uncharacterized protein</fullName>
    </submittedName>
</protein>
<keyword evidence="1" id="KW-0732">Signal</keyword>
<reference evidence="3" key="1">
    <citation type="journal article" date="2018" name="Nat. Microbiol.">
        <title>Leveraging single-cell genomics to expand the fungal tree of life.</title>
        <authorList>
            <person name="Ahrendt S.R."/>
            <person name="Quandt C.A."/>
            <person name="Ciobanu D."/>
            <person name="Clum A."/>
            <person name="Salamov A."/>
            <person name="Andreopoulos B."/>
            <person name="Cheng J.F."/>
            <person name="Woyke T."/>
            <person name="Pelin A."/>
            <person name="Henrissat B."/>
            <person name="Reynolds N.K."/>
            <person name="Benny G.L."/>
            <person name="Smith M.E."/>
            <person name="James T.Y."/>
            <person name="Grigoriev I.V."/>
        </authorList>
    </citation>
    <scope>NUCLEOTIDE SEQUENCE [LARGE SCALE GENOMIC DNA]</scope>
</reference>
<organism evidence="2 3">
    <name type="scientific">Blyttiomyces helicus</name>
    <dbReference type="NCBI Taxonomy" id="388810"/>
    <lineage>
        <taxon>Eukaryota</taxon>
        <taxon>Fungi</taxon>
        <taxon>Fungi incertae sedis</taxon>
        <taxon>Chytridiomycota</taxon>
        <taxon>Chytridiomycota incertae sedis</taxon>
        <taxon>Chytridiomycetes</taxon>
        <taxon>Chytridiomycetes incertae sedis</taxon>
        <taxon>Blyttiomyces</taxon>
    </lineage>
</organism>
<dbReference type="EMBL" id="KZ996393">
    <property type="protein sequence ID" value="RKO88929.1"/>
    <property type="molecule type" value="Genomic_DNA"/>
</dbReference>